<evidence type="ECO:0000256" key="11">
    <source>
        <dbReference type="RuleBase" id="RU000679"/>
    </source>
</evidence>
<evidence type="ECO:0000256" key="3">
    <source>
        <dbReference type="ARBA" id="ARBA00022461"/>
    </source>
</evidence>
<evidence type="ECO:0000256" key="2">
    <source>
        <dbReference type="ARBA" id="ARBA00022448"/>
    </source>
</evidence>
<feature type="transmembrane region" description="Helical" evidence="13">
    <location>
        <begin position="456"/>
        <end position="480"/>
    </location>
</feature>
<dbReference type="InterPro" id="IPR001873">
    <property type="entry name" value="ENaC"/>
</dbReference>
<keyword evidence="4 11" id="KW-0812">Transmembrane</keyword>
<evidence type="ECO:0000256" key="5">
    <source>
        <dbReference type="ARBA" id="ARBA00022989"/>
    </source>
</evidence>
<sequence>MDSLNCESSDKAHGHGIGSVNAKSKQTEQDENQLFLLIFKDILKQYQETASIHGISRTLQPQAYSYRRFIWAVLVGVMAVLLGMTLYNLITDLSERPIKTVNKISLHDELPFPAVTICNMNQFIIDRVPDNPMIRHVLFYKSEYAGLGFSRGGMNDFNNLTDISGDELLRITHYAAPRLEELIWRCSWKSQDIDCKDIFQPVNTSYGKCYIFNADKQNVRKSKMSGFRESLKVMINIQNQKSFFSQYMEAGIFLLINEQGAMLVPQLDGNTIRPGVSAKIKLTRTDHIRLPFPYKAFSNSYCEDTEAENYFNKLSTNHIYSHTACQTECAVKSHIKHCGCKGFNDVGDFPICSVKQYLTCYVRSASTFSQAELIACGCREQCKTVSYELEVFYADFASTFIQEAAIQDKLTIPNNVPTSFIEATIFFKSLHIQTLEQQPAISMADIIGKVGGQMGLFLGVSLLSYVEIVEAILLLLYNYFLACKARLSCKVRHQARVPATPEVSQASFVSQETNKMRQLVDPLDGLTNDSSKRFS</sequence>
<keyword evidence="5 13" id="KW-1133">Transmembrane helix</keyword>
<evidence type="ECO:0000256" key="8">
    <source>
        <dbReference type="ARBA" id="ARBA00023136"/>
    </source>
</evidence>
<dbReference type="Gene3D" id="2.60.470.10">
    <property type="entry name" value="Acid-sensing ion channels like domains"/>
    <property type="match status" value="1"/>
</dbReference>
<proteinExistence type="inferred from homology"/>
<evidence type="ECO:0000313" key="14">
    <source>
        <dbReference type="EMBL" id="GFR90424.1"/>
    </source>
</evidence>
<keyword evidence="6" id="KW-0915">Sodium</keyword>
<keyword evidence="8 13" id="KW-0472">Membrane</keyword>
<comment type="similarity">
    <text evidence="11">Belongs to the amiloride-sensitive sodium channel (TC 1.A.6) family.</text>
</comment>
<dbReference type="PANTHER" id="PTHR11690">
    <property type="entry name" value="AMILORIDE-SENSITIVE SODIUM CHANNEL-RELATED"/>
    <property type="match status" value="1"/>
</dbReference>
<dbReference type="AlphaFoldDB" id="A0AAV4GY86"/>
<evidence type="ECO:0000256" key="9">
    <source>
        <dbReference type="ARBA" id="ARBA00023201"/>
    </source>
</evidence>
<evidence type="ECO:0000256" key="10">
    <source>
        <dbReference type="ARBA" id="ARBA00023303"/>
    </source>
</evidence>
<evidence type="ECO:0000256" key="7">
    <source>
        <dbReference type="ARBA" id="ARBA00023065"/>
    </source>
</evidence>
<dbReference type="Gene3D" id="1.10.287.770">
    <property type="entry name" value="YojJ-like"/>
    <property type="match status" value="1"/>
</dbReference>
<organism evidence="14 15">
    <name type="scientific">Elysia marginata</name>
    <dbReference type="NCBI Taxonomy" id="1093978"/>
    <lineage>
        <taxon>Eukaryota</taxon>
        <taxon>Metazoa</taxon>
        <taxon>Spiralia</taxon>
        <taxon>Lophotrochozoa</taxon>
        <taxon>Mollusca</taxon>
        <taxon>Gastropoda</taxon>
        <taxon>Heterobranchia</taxon>
        <taxon>Euthyneura</taxon>
        <taxon>Panpulmonata</taxon>
        <taxon>Sacoglossa</taxon>
        <taxon>Placobranchoidea</taxon>
        <taxon>Plakobranchidae</taxon>
        <taxon>Elysia</taxon>
    </lineage>
</organism>
<comment type="subcellular location">
    <subcellularLocation>
        <location evidence="1">Membrane</location>
        <topology evidence="1">Multi-pass membrane protein</topology>
    </subcellularLocation>
</comment>
<keyword evidence="3 11" id="KW-0894">Sodium channel</keyword>
<gene>
    <name evidence="14" type="ORF">ElyMa_002567600</name>
</gene>
<keyword evidence="10 11" id="KW-0407">Ion channel</keyword>
<keyword evidence="7 11" id="KW-0406">Ion transport</keyword>
<keyword evidence="9 11" id="KW-0739">Sodium transport</keyword>
<keyword evidence="15" id="KW-1185">Reference proteome</keyword>
<reference evidence="14 15" key="1">
    <citation type="journal article" date="2021" name="Elife">
        <title>Chloroplast acquisition without the gene transfer in kleptoplastic sea slugs, Plakobranchus ocellatus.</title>
        <authorList>
            <person name="Maeda T."/>
            <person name="Takahashi S."/>
            <person name="Yoshida T."/>
            <person name="Shimamura S."/>
            <person name="Takaki Y."/>
            <person name="Nagai Y."/>
            <person name="Toyoda A."/>
            <person name="Suzuki Y."/>
            <person name="Arimoto A."/>
            <person name="Ishii H."/>
            <person name="Satoh N."/>
            <person name="Nishiyama T."/>
            <person name="Hasebe M."/>
            <person name="Maruyama T."/>
            <person name="Minagawa J."/>
            <person name="Obokata J."/>
            <person name="Shigenobu S."/>
        </authorList>
    </citation>
    <scope>NUCLEOTIDE SEQUENCE [LARGE SCALE GENOMIC DNA]</scope>
</reference>
<evidence type="ECO:0000313" key="15">
    <source>
        <dbReference type="Proteomes" id="UP000762676"/>
    </source>
</evidence>
<keyword evidence="2 11" id="KW-0813">Transport</keyword>
<dbReference type="PANTHER" id="PTHR11690:SF300">
    <property type="entry name" value="PICKPOCKET PROTEIN 19"/>
    <property type="match status" value="1"/>
</dbReference>
<dbReference type="Proteomes" id="UP000762676">
    <property type="component" value="Unassembled WGS sequence"/>
</dbReference>
<dbReference type="GO" id="GO:0005886">
    <property type="term" value="C:plasma membrane"/>
    <property type="evidence" value="ECO:0007669"/>
    <property type="project" value="TreeGrafter"/>
</dbReference>
<name>A0AAV4GY86_9GAST</name>
<evidence type="ECO:0000256" key="6">
    <source>
        <dbReference type="ARBA" id="ARBA00023053"/>
    </source>
</evidence>
<dbReference type="GO" id="GO:0015280">
    <property type="term" value="F:ligand-gated sodium channel activity"/>
    <property type="evidence" value="ECO:0007669"/>
    <property type="project" value="TreeGrafter"/>
</dbReference>
<evidence type="ECO:0000256" key="12">
    <source>
        <dbReference type="SAM" id="MobiDB-lite"/>
    </source>
</evidence>
<accession>A0AAV4GY86</accession>
<dbReference type="Pfam" id="PF00858">
    <property type="entry name" value="ASC"/>
    <property type="match status" value="1"/>
</dbReference>
<evidence type="ECO:0000256" key="13">
    <source>
        <dbReference type="SAM" id="Phobius"/>
    </source>
</evidence>
<evidence type="ECO:0000256" key="4">
    <source>
        <dbReference type="ARBA" id="ARBA00022692"/>
    </source>
</evidence>
<dbReference type="PRINTS" id="PR01078">
    <property type="entry name" value="AMINACHANNEL"/>
</dbReference>
<comment type="caution">
    <text evidence="14">The sequence shown here is derived from an EMBL/GenBank/DDBJ whole genome shotgun (WGS) entry which is preliminary data.</text>
</comment>
<protein>
    <submittedName>
        <fullName evidence="14">Acid-sensing ion channel 2</fullName>
    </submittedName>
</protein>
<dbReference type="EMBL" id="BMAT01005282">
    <property type="protein sequence ID" value="GFR90424.1"/>
    <property type="molecule type" value="Genomic_DNA"/>
</dbReference>
<feature type="region of interest" description="Disordered" evidence="12">
    <location>
        <begin position="1"/>
        <end position="25"/>
    </location>
</feature>
<feature type="transmembrane region" description="Helical" evidence="13">
    <location>
        <begin position="69"/>
        <end position="90"/>
    </location>
</feature>
<evidence type="ECO:0000256" key="1">
    <source>
        <dbReference type="ARBA" id="ARBA00004141"/>
    </source>
</evidence>